<evidence type="ECO:0000256" key="1">
    <source>
        <dbReference type="SAM" id="Phobius"/>
    </source>
</evidence>
<keyword evidence="1" id="KW-0472">Membrane</keyword>
<keyword evidence="1" id="KW-1133">Transmembrane helix</keyword>
<dbReference type="EMBL" id="EZ424410">
    <property type="protein sequence ID" value="ADD20686.1"/>
    <property type="molecule type" value="mRNA"/>
</dbReference>
<feature type="transmembrane region" description="Helical" evidence="1">
    <location>
        <begin position="12"/>
        <end position="38"/>
    </location>
</feature>
<keyword evidence="1" id="KW-0812">Transmembrane</keyword>
<reference evidence="2" key="1">
    <citation type="journal article" date="2010" name="BMC Genomics">
        <title>An insight into the sialome of Glossina morsitans morsitans.</title>
        <authorList>
            <person name="Alves-Silva J."/>
            <person name="Ribeiro J.M."/>
            <person name="Van Den Abbeele J."/>
            <person name="Attardo G."/>
            <person name="Hao Z."/>
            <person name="Haines L.R."/>
            <person name="Soares M.B."/>
            <person name="Berriman M."/>
            <person name="Aksoy S."/>
            <person name="Lehane M.J."/>
        </authorList>
    </citation>
    <scope>NUCLEOTIDE SEQUENCE</scope>
    <source>
        <tissue evidence="2">Salivary gland</tissue>
    </source>
</reference>
<name>D3TSK8_GLOMM</name>
<organism evidence="2">
    <name type="scientific">Glossina morsitans morsitans</name>
    <name type="common">Savannah tsetse fly</name>
    <dbReference type="NCBI Taxonomy" id="37546"/>
    <lineage>
        <taxon>Eukaryota</taxon>
        <taxon>Metazoa</taxon>
        <taxon>Ecdysozoa</taxon>
        <taxon>Arthropoda</taxon>
        <taxon>Hexapoda</taxon>
        <taxon>Insecta</taxon>
        <taxon>Pterygota</taxon>
        <taxon>Neoptera</taxon>
        <taxon>Endopterygota</taxon>
        <taxon>Diptera</taxon>
        <taxon>Brachycera</taxon>
        <taxon>Muscomorpha</taxon>
        <taxon>Hippoboscoidea</taxon>
        <taxon>Glossinidae</taxon>
        <taxon>Glossina</taxon>
    </lineage>
</organism>
<evidence type="ECO:0000313" key="2">
    <source>
        <dbReference type="EMBL" id="ADD20686.1"/>
    </source>
</evidence>
<protein>
    <submittedName>
        <fullName evidence="2">Hypothetical secreted peptide</fullName>
    </submittedName>
</protein>
<reference evidence="2" key="2">
    <citation type="submission" date="2010-01" db="EMBL/GenBank/DDBJ databases">
        <authorList>
            <consortium name="International Glossina Genome Initiative"/>
            <person name="da Silva J."/>
            <person name="Ribeiro J.M.C."/>
            <person name="Abbeele J.V."/>
            <person name="Attardo G."/>
            <person name="Hao Z."/>
            <person name="Haines L.R."/>
            <person name="Soares M.B."/>
            <person name="Berriman M."/>
            <person name="Aksoy S."/>
            <person name="Lehane M.J."/>
        </authorList>
    </citation>
    <scope>NUCLEOTIDE SEQUENCE</scope>
    <source>
        <tissue evidence="2">Salivary gland</tissue>
    </source>
</reference>
<accession>D3TSK8</accession>
<proteinExistence type="evidence at transcript level"/>
<dbReference type="AlphaFoldDB" id="D3TSK8"/>
<sequence length="54" mass="6278">MEFSITPLGSFSILQMLFFMTVCPIFGEISVLYPIYVVQEYGQFVRMYATARKI</sequence>